<dbReference type="AlphaFoldDB" id="U5QDI5"/>
<gene>
    <name evidence="1" type="ORF">GKIL_0705</name>
</gene>
<sequence>MKDYIEQVEGRVNRVLARANNSYIEDFNKAVAGFSRDRYYSFLQESEPGVLEEVFPISIQDERLLSYWDNPFLSISGFLEHLLVSEAIVHVVRVPRRDNWINIRKITRNVGGIVMLNDQSESRAFNLSLERIRAAQSVLKQLAACKWYTSHEPENHSIIEFLKEASFTSTVYERTADMTLRSILIDIVSAAFA</sequence>
<evidence type="ECO:0000313" key="1">
    <source>
        <dbReference type="EMBL" id="AGY56951.1"/>
    </source>
</evidence>
<dbReference type="EMBL" id="CP003587">
    <property type="protein sequence ID" value="AGY56951.1"/>
    <property type="molecule type" value="Genomic_DNA"/>
</dbReference>
<dbReference type="HOGENOM" id="CLU_1407014_0_0_3"/>
<dbReference type="RefSeq" id="WP_023171997.1">
    <property type="nucleotide sequence ID" value="NC_022600.1"/>
</dbReference>
<keyword evidence="2" id="KW-1185">Reference proteome</keyword>
<dbReference type="Proteomes" id="UP000017396">
    <property type="component" value="Chromosome"/>
</dbReference>
<organism evidence="1 2">
    <name type="scientific">Gloeobacter kilaueensis (strain ATCC BAA-2537 / CCAP 1431/1 / ULC 316 / JS1)</name>
    <dbReference type="NCBI Taxonomy" id="1183438"/>
    <lineage>
        <taxon>Bacteria</taxon>
        <taxon>Bacillati</taxon>
        <taxon>Cyanobacteriota</taxon>
        <taxon>Cyanophyceae</taxon>
        <taxon>Gloeobacterales</taxon>
        <taxon>Gloeobacteraceae</taxon>
        <taxon>Gloeobacter</taxon>
    </lineage>
</organism>
<proteinExistence type="predicted"/>
<accession>U5QDI5</accession>
<evidence type="ECO:0000313" key="2">
    <source>
        <dbReference type="Proteomes" id="UP000017396"/>
    </source>
</evidence>
<reference evidence="1 2" key="1">
    <citation type="journal article" date="2013" name="PLoS ONE">
        <title>Cultivation and Complete Genome Sequencing of Gloeobacter kilaueensis sp. nov., from a Lava Cave in Kilauea Caldera, Hawai'i.</title>
        <authorList>
            <person name="Saw J.H."/>
            <person name="Schatz M."/>
            <person name="Brown M.V."/>
            <person name="Kunkel D.D."/>
            <person name="Foster J.S."/>
            <person name="Shick H."/>
            <person name="Christensen S."/>
            <person name="Hou S."/>
            <person name="Wan X."/>
            <person name="Donachie S.P."/>
        </authorList>
    </citation>
    <scope>NUCLEOTIDE SEQUENCE [LARGE SCALE GENOMIC DNA]</scope>
    <source>
        <strain evidence="2">JS</strain>
    </source>
</reference>
<protein>
    <submittedName>
        <fullName evidence="1">Uncharacterized protein</fullName>
    </submittedName>
</protein>
<name>U5QDI5_GLOK1</name>
<dbReference type="KEGG" id="glj:GKIL_0705"/>